<gene>
    <name evidence="1" type="ORF">SADUNF_Sadunf18G0105900</name>
</gene>
<keyword evidence="2" id="KW-1185">Reference proteome</keyword>
<evidence type="ECO:0000313" key="2">
    <source>
        <dbReference type="Proteomes" id="UP000657918"/>
    </source>
</evidence>
<proteinExistence type="predicted"/>
<evidence type="ECO:0000313" key="1">
    <source>
        <dbReference type="EMBL" id="KAF9662934.1"/>
    </source>
</evidence>
<dbReference type="Proteomes" id="UP000657918">
    <property type="component" value="Unassembled WGS sequence"/>
</dbReference>
<comment type="caution">
    <text evidence="1">The sequence shown here is derived from an EMBL/GenBank/DDBJ whole genome shotgun (WGS) entry which is preliminary data.</text>
</comment>
<dbReference type="EMBL" id="JADGMS010000018">
    <property type="protein sequence ID" value="KAF9662934.1"/>
    <property type="molecule type" value="Genomic_DNA"/>
</dbReference>
<sequence length="291" mass="33096">MFKNTGADDNGNSLFVEMPLQTYVIRERFSNSESQTSQLKKNPTLRGRKTYALIKQNKLNQVEFRPTKIRWIGELKQDSLPNLPYLALLRYISPSKRIKMMSNLAVMIYLLGESCLPQSTHSTDGHNAITVHQLLCQDFHIFLQPNRKIASSADELACHKPPHSLHPGKLLLELASLQAFAPQLTLQTQPSYVSDTPHSHLNQNKQTKKNRSFGFGFGFGFEFNKKTREIPVDRLQNYYLVQEALENGKLGCGLPCNCTIAICKYFQKVFSLKSPRDTPIIMTHKPRCSPS</sequence>
<dbReference type="AlphaFoldDB" id="A0A835J6H9"/>
<organism evidence="1 2">
    <name type="scientific">Salix dunnii</name>
    <dbReference type="NCBI Taxonomy" id="1413687"/>
    <lineage>
        <taxon>Eukaryota</taxon>
        <taxon>Viridiplantae</taxon>
        <taxon>Streptophyta</taxon>
        <taxon>Embryophyta</taxon>
        <taxon>Tracheophyta</taxon>
        <taxon>Spermatophyta</taxon>
        <taxon>Magnoliopsida</taxon>
        <taxon>eudicotyledons</taxon>
        <taxon>Gunneridae</taxon>
        <taxon>Pentapetalae</taxon>
        <taxon>rosids</taxon>
        <taxon>fabids</taxon>
        <taxon>Malpighiales</taxon>
        <taxon>Salicaceae</taxon>
        <taxon>Saliceae</taxon>
        <taxon>Salix</taxon>
    </lineage>
</organism>
<reference evidence="1 2" key="1">
    <citation type="submission" date="2020-10" db="EMBL/GenBank/DDBJ databases">
        <title>Plant Genome Project.</title>
        <authorList>
            <person name="Zhang R.-G."/>
        </authorList>
    </citation>
    <scope>NUCLEOTIDE SEQUENCE [LARGE SCALE GENOMIC DNA]</scope>
    <source>
        <strain evidence="1">FAFU-HL-1</strain>
        <tissue evidence="1">Leaf</tissue>
    </source>
</reference>
<accession>A0A835J6H9</accession>
<protein>
    <submittedName>
        <fullName evidence="1">Uncharacterized protein</fullName>
    </submittedName>
</protein>
<name>A0A835J6H9_9ROSI</name>